<feature type="transmembrane region" description="Helical" evidence="7">
    <location>
        <begin position="202"/>
        <end position="225"/>
    </location>
</feature>
<proteinExistence type="inferred from homology"/>
<feature type="transmembrane region" description="Helical" evidence="7">
    <location>
        <begin position="171"/>
        <end position="190"/>
    </location>
</feature>
<evidence type="ECO:0000256" key="6">
    <source>
        <dbReference type="SAM" id="MobiDB-lite"/>
    </source>
</evidence>
<name>A0A9P4UV11_9PLEO</name>
<accession>A0A9P4UV11</accession>
<evidence type="ECO:0000256" key="2">
    <source>
        <dbReference type="ARBA" id="ARBA00022692"/>
    </source>
</evidence>
<evidence type="ECO:0000256" key="5">
    <source>
        <dbReference type="ARBA" id="ARBA00038359"/>
    </source>
</evidence>
<feature type="transmembrane region" description="Helical" evidence="7">
    <location>
        <begin position="47"/>
        <end position="70"/>
    </location>
</feature>
<feature type="transmembrane region" description="Helical" evidence="7">
    <location>
        <begin position="90"/>
        <end position="113"/>
    </location>
</feature>
<organism evidence="9 10">
    <name type="scientific">Polyplosphaeria fusca</name>
    <dbReference type="NCBI Taxonomy" id="682080"/>
    <lineage>
        <taxon>Eukaryota</taxon>
        <taxon>Fungi</taxon>
        <taxon>Dikarya</taxon>
        <taxon>Ascomycota</taxon>
        <taxon>Pezizomycotina</taxon>
        <taxon>Dothideomycetes</taxon>
        <taxon>Pleosporomycetidae</taxon>
        <taxon>Pleosporales</taxon>
        <taxon>Tetraplosphaeriaceae</taxon>
        <taxon>Polyplosphaeria</taxon>
    </lineage>
</organism>
<feature type="transmembrane region" description="Helical" evidence="7">
    <location>
        <begin position="125"/>
        <end position="148"/>
    </location>
</feature>
<dbReference type="OrthoDB" id="5398388at2759"/>
<feature type="domain" description="Rhodopsin" evidence="8">
    <location>
        <begin position="31"/>
        <end position="232"/>
    </location>
</feature>
<dbReference type="EMBL" id="ML996244">
    <property type="protein sequence ID" value="KAF2729477.1"/>
    <property type="molecule type" value="Genomic_DNA"/>
</dbReference>
<comment type="similarity">
    <text evidence="5">Belongs to the SAT4 family.</text>
</comment>
<dbReference type="InterPro" id="IPR049326">
    <property type="entry name" value="Rhodopsin_dom_fungi"/>
</dbReference>
<dbReference type="Pfam" id="PF20684">
    <property type="entry name" value="Fung_rhodopsin"/>
    <property type="match status" value="1"/>
</dbReference>
<reference evidence="9" key="1">
    <citation type="journal article" date="2020" name="Stud. Mycol.">
        <title>101 Dothideomycetes genomes: a test case for predicting lifestyles and emergence of pathogens.</title>
        <authorList>
            <person name="Haridas S."/>
            <person name="Albert R."/>
            <person name="Binder M."/>
            <person name="Bloem J."/>
            <person name="Labutti K."/>
            <person name="Salamov A."/>
            <person name="Andreopoulos B."/>
            <person name="Baker S."/>
            <person name="Barry K."/>
            <person name="Bills G."/>
            <person name="Bluhm B."/>
            <person name="Cannon C."/>
            <person name="Castanera R."/>
            <person name="Culley D."/>
            <person name="Daum C."/>
            <person name="Ezra D."/>
            <person name="Gonzalez J."/>
            <person name="Henrissat B."/>
            <person name="Kuo A."/>
            <person name="Liang C."/>
            <person name="Lipzen A."/>
            <person name="Lutzoni F."/>
            <person name="Magnuson J."/>
            <person name="Mondo S."/>
            <person name="Nolan M."/>
            <person name="Ohm R."/>
            <person name="Pangilinan J."/>
            <person name="Park H.-J."/>
            <person name="Ramirez L."/>
            <person name="Alfaro M."/>
            <person name="Sun H."/>
            <person name="Tritt A."/>
            <person name="Yoshinaga Y."/>
            <person name="Zwiers L.-H."/>
            <person name="Turgeon B."/>
            <person name="Goodwin S."/>
            <person name="Spatafora J."/>
            <person name="Crous P."/>
            <person name="Grigoriev I."/>
        </authorList>
    </citation>
    <scope>NUCLEOTIDE SEQUENCE</scope>
    <source>
        <strain evidence="9">CBS 125425</strain>
    </source>
</reference>
<evidence type="ECO:0000256" key="7">
    <source>
        <dbReference type="SAM" id="Phobius"/>
    </source>
</evidence>
<feature type="transmembrane region" description="Helical" evidence="7">
    <location>
        <begin position="12"/>
        <end position="35"/>
    </location>
</feature>
<evidence type="ECO:0000259" key="8">
    <source>
        <dbReference type="Pfam" id="PF20684"/>
    </source>
</evidence>
<keyword evidence="3 7" id="KW-1133">Transmembrane helix</keyword>
<evidence type="ECO:0000256" key="4">
    <source>
        <dbReference type="ARBA" id="ARBA00023136"/>
    </source>
</evidence>
<evidence type="ECO:0000256" key="1">
    <source>
        <dbReference type="ARBA" id="ARBA00004141"/>
    </source>
</evidence>
<gene>
    <name evidence="9" type="ORF">EJ04DRAFT_527783</name>
</gene>
<feature type="region of interest" description="Disordered" evidence="6">
    <location>
        <begin position="319"/>
        <end position="360"/>
    </location>
</feature>
<comment type="subcellular location">
    <subcellularLocation>
        <location evidence="1">Membrane</location>
        <topology evidence="1">Multi-pass membrane protein</topology>
    </subcellularLocation>
</comment>
<evidence type="ECO:0000313" key="10">
    <source>
        <dbReference type="Proteomes" id="UP000799444"/>
    </source>
</evidence>
<protein>
    <recommendedName>
        <fullName evidence="8">Rhodopsin domain-containing protein</fullName>
    </recommendedName>
</protein>
<evidence type="ECO:0000256" key="3">
    <source>
        <dbReference type="ARBA" id="ARBA00022989"/>
    </source>
</evidence>
<dbReference type="AlphaFoldDB" id="A0A9P4UV11"/>
<dbReference type="PANTHER" id="PTHR33048">
    <property type="entry name" value="PTH11-LIKE INTEGRAL MEMBRANE PROTEIN (AFU_ORTHOLOGUE AFUA_5G11245)"/>
    <property type="match status" value="1"/>
</dbReference>
<dbReference type="PANTHER" id="PTHR33048:SF18">
    <property type="entry name" value="INTEGRAL MEMBRANE PROTEIN"/>
    <property type="match status" value="1"/>
</dbReference>
<keyword evidence="10" id="KW-1185">Reference proteome</keyword>
<comment type="caution">
    <text evidence="9">The sequence shown here is derived from an EMBL/GenBank/DDBJ whole genome shotgun (WGS) entry which is preliminary data.</text>
</comment>
<evidence type="ECO:0000313" key="9">
    <source>
        <dbReference type="EMBL" id="KAF2729477.1"/>
    </source>
</evidence>
<keyword evidence="4 7" id="KW-0472">Membrane</keyword>
<sequence length="360" mass="39397">MDAVRVPSTITTSIVVVSILFPALSLASIVLRWFARARPKIGWKADDWWVAVTWIIASAISIIIWVHIPLVGVDYIKDSVKESNVHAARMTWSLSLCMQVSLATVKISVLLFYKRIFGTTSKFAIAVWIGLVVVSVWGIICSLLHTFVCDPISSCWKGGGSYRYDQLELSLARAITSFILDVVILLYPIPKIVQLHISLSRKIAVALIFALGFFSCIASIIRLYYVKETVAASSSKAAGWSAISSLPCYGTLFRGCRAESMLRSMCSKFSLRSNSSQSDNDHKVLANATIGSGESQKSKGTSLAGSDLDLTDVSGYGQTMAQVDAEQGLQPPPHMKQNNTTVLRTYETEKENRAADNTLA</sequence>
<keyword evidence="2 7" id="KW-0812">Transmembrane</keyword>
<dbReference type="InterPro" id="IPR052337">
    <property type="entry name" value="SAT4-like"/>
</dbReference>
<dbReference type="Proteomes" id="UP000799444">
    <property type="component" value="Unassembled WGS sequence"/>
</dbReference>
<dbReference type="GO" id="GO:0016020">
    <property type="term" value="C:membrane"/>
    <property type="evidence" value="ECO:0007669"/>
    <property type="project" value="UniProtKB-SubCell"/>
</dbReference>